<feature type="region of interest" description="Disordered" evidence="1">
    <location>
        <begin position="39"/>
        <end position="66"/>
    </location>
</feature>
<evidence type="ECO:0000313" key="4">
    <source>
        <dbReference type="Proteomes" id="UP001336250"/>
    </source>
</evidence>
<evidence type="ECO:0008006" key="5">
    <source>
        <dbReference type="Google" id="ProtNLM"/>
    </source>
</evidence>
<comment type="caution">
    <text evidence="3">The sequence shown here is derived from an EMBL/GenBank/DDBJ whole genome shotgun (WGS) entry which is preliminary data.</text>
</comment>
<feature type="signal peptide" evidence="2">
    <location>
        <begin position="1"/>
        <end position="21"/>
    </location>
</feature>
<dbReference type="RefSeq" id="WP_332292319.1">
    <property type="nucleotide sequence ID" value="NZ_JAZIBG010000048.1"/>
</dbReference>
<keyword evidence="2" id="KW-0732">Signal</keyword>
<organism evidence="3 4">
    <name type="scientific">Aquincola agrisoli</name>
    <dbReference type="NCBI Taxonomy" id="3119538"/>
    <lineage>
        <taxon>Bacteria</taxon>
        <taxon>Pseudomonadati</taxon>
        <taxon>Pseudomonadota</taxon>
        <taxon>Betaproteobacteria</taxon>
        <taxon>Burkholderiales</taxon>
        <taxon>Sphaerotilaceae</taxon>
        <taxon>Aquincola</taxon>
    </lineage>
</organism>
<dbReference type="EMBL" id="JAZIBG010000048">
    <property type="protein sequence ID" value="MEF7616750.1"/>
    <property type="molecule type" value="Genomic_DNA"/>
</dbReference>
<feature type="chain" id="PRO_5043790902" description="Secreted protein" evidence="2">
    <location>
        <begin position="22"/>
        <end position="66"/>
    </location>
</feature>
<accession>A0AAW9QQ75</accession>
<protein>
    <recommendedName>
        <fullName evidence="5">Secreted protein</fullName>
    </recommendedName>
</protein>
<reference evidence="3 4" key="1">
    <citation type="submission" date="2024-02" db="EMBL/GenBank/DDBJ databases">
        <title>Genome sequence of Aquincola sp. MAHUQ-54.</title>
        <authorList>
            <person name="Huq M.A."/>
        </authorList>
    </citation>
    <scope>NUCLEOTIDE SEQUENCE [LARGE SCALE GENOMIC DNA]</scope>
    <source>
        <strain evidence="3 4">MAHUQ-54</strain>
    </source>
</reference>
<evidence type="ECO:0000256" key="2">
    <source>
        <dbReference type="SAM" id="SignalP"/>
    </source>
</evidence>
<evidence type="ECO:0000313" key="3">
    <source>
        <dbReference type="EMBL" id="MEF7616750.1"/>
    </source>
</evidence>
<sequence>MKRLLSLLALAVGLAGTAAVAQPSIYYLWKNKTSGAKMCEPQAPGPGWEKVGGPFSDENCSIPHPE</sequence>
<keyword evidence="4" id="KW-1185">Reference proteome</keyword>
<gene>
    <name evidence="3" type="ORF">V4F39_22740</name>
</gene>
<evidence type="ECO:0000256" key="1">
    <source>
        <dbReference type="SAM" id="MobiDB-lite"/>
    </source>
</evidence>
<dbReference type="Proteomes" id="UP001336250">
    <property type="component" value="Unassembled WGS sequence"/>
</dbReference>
<proteinExistence type="predicted"/>
<dbReference type="AlphaFoldDB" id="A0AAW9QQ75"/>
<name>A0AAW9QQ75_9BURK</name>